<evidence type="ECO:0000256" key="1">
    <source>
        <dbReference type="SAM" id="MobiDB-lite"/>
    </source>
</evidence>
<keyword evidence="3" id="KW-1185">Reference proteome</keyword>
<dbReference type="EMBL" id="DF238043">
    <property type="protein sequence ID" value="GAQ92686.1"/>
    <property type="molecule type" value="Genomic_DNA"/>
</dbReference>
<dbReference type="AlphaFoldDB" id="A0A1Y1IV03"/>
<feature type="region of interest" description="Disordered" evidence="1">
    <location>
        <begin position="49"/>
        <end position="124"/>
    </location>
</feature>
<proteinExistence type="predicted"/>
<sequence>MLPGRAGRPASDRDSGYPAWLEVPAVPPVAPAVRVLLLGQVLGARDWSKPVRTRGTGAGGGGPCGRGGKRRLLEPHLWASPNEAGHGNRGNWGKEGPGGGRTEQIGGGKLRAVAGAELGRDLGG</sequence>
<protein>
    <submittedName>
        <fullName evidence="2">Uncharacterized protein</fullName>
    </submittedName>
</protein>
<evidence type="ECO:0000313" key="2">
    <source>
        <dbReference type="EMBL" id="GAQ92686.1"/>
    </source>
</evidence>
<organism evidence="2 3">
    <name type="scientific">Klebsormidium nitens</name>
    <name type="common">Green alga</name>
    <name type="synonym">Ulothrix nitens</name>
    <dbReference type="NCBI Taxonomy" id="105231"/>
    <lineage>
        <taxon>Eukaryota</taxon>
        <taxon>Viridiplantae</taxon>
        <taxon>Streptophyta</taxon>
        <taxon>Klebsormidiophyceae</taxon>
        <taxon>Klebsormidiales</taxon>
        <taxon>Klebsormidiaceae</taxon>
        <taxon>Klebsormidium</taxon>
    </lineage>
</organism>
<feature type="compositionally biased region" description="Gly residues" evidence="1">
    <location>
        <begin position="87"/>
        <end position="109"/>
    </location>
</feature>
<gene>
    <name evidence="2" type="ORF">KFL_010940010</name>
</gene>
<dbReference type="Proteomes" id="UP000054558">
    <property type="component" value="Unassembled WGS sequence"/>
</dbReference>
<feature type="compositionally biased region" description="Gly residues" evidence="1">
    <location>
        <begin position="56"/>
        <end position="66"/>
    </location>
</feature>
<evidence type="ECO:0000313" key="3">
    <source>
        <dbReference type="Proteomes" id="UP000054558"/>
    </source>
</evidence>
<name>A0A1Y1IV03_KLENI</name>
<reference evidence="2 3" key="1">
    <citation type="journal article" date="2014" name="Nat. Commun.">
        <title>Klebsormidium flaccidum genome reveals primary factors for plant terrestrial adaptation.</title>
        <authorList>
            <person name="Hori K."/>
            <person name="Maruyama F."/>
            <person name="Fujisawa T."/>
            <person name="Togashi T."/>
            <person name="Yamamoto N."/>
            <person name="Seo M."/>
            <person name="Sato S."/>
            <person name="Yamada T."/>
            <person name="Mori H."/>
            <person name="Tajima N."/>
            <person name="Moriyama T."/>
            <person name="Ikeuchi M."/>
            <person name="Watanabe M."/>
            <person name="Wada H."/>
            <person name="Kobayashi K."/>
            <person name="Saito M."/>
            <person name="Masuda T."/>
            <person name="Sasaki-Sekimoto Y."/>
            <person name="Mashiguchi K."/>
            <person name="Awai K."/>
            <person name="Shimojima M."/>
            <person name="Masuda S."/>
            <person name="Iwai M."/>
            <person name="Nobusawa T."/>
            <person name="Narise T."/>
            <person name="Kondo S."/>
            <person name="Saito H."/>
            <person name="Sato R."/>
            <person name="Murakawa M."/>
            <person name="Ihara Y."/>
            <person name="Oshima-Yamada Y."/>
            <person name="Ohtaka K."/>
            <person name="Satoh M."/>
            <person name="Sonobe K."/>
            <person name="Ishii M."/>
            <person name="Ohtani R."/>
            <person name="Kanamori-Sato M."/>
            <person name="Honoki R."/>
            <person name="Miyazaki D."/>
            <person name="Mochizuki H."/>
            <person name="Umetsu J."/>
            <person name="Higashi K."/>
            <person name="Shibata D."/>
            <person name="Kamiya Y."/>
            <person name="Sato N."/>
            <person name="Nakamura Y."/>
            <person name="Tabata S."/>
            <person name="Ida S."/>
            <person name="Kurokawa K."/>
            <person name="Ohta H."/>
        </authorList>
    </citation>
    <scope>NUCLEOTIDE SEQUENCE [LARGE SCALE GENOMIC DNA]</scope>
    <source>
        <strain evidence="2 3">NIES-2285</strain>
    </source>
</reference>
<accession>A0A1Y1IV03</accession>